<dbReference type="PANTHER" id="PTHR21235">
    <property type="entry name" value="IMIDAZOLE GLYCEROL PHOSPHATE SYNTHASE SUBUNIT HISF/H IGP SYNTHASE SUBUNIT HISF/H"/>
    <property type="match status" value="1"/>
</dbReference>
<dbReference type="GO" id="GO:0000107">
    <property type="term" value="F:imidazoleglycerol-phosphate synthase activity"/>
    <property type="evidence" value="ECO:0007669"/>
    <property type="project" value="UniProtKB-UniRule"/>
</dbReference>
<evidence type="ECO:0000313" key="14">
    <source>
        <dbReference type="Proteomes" id="UP000029736"/>
    </source>
</evidence>
<keyword evidence="8 11" id="KW-0456">Lyase</keyword>
<dbReference type="PANTHER" id="PTHR21235:SF2">
    <property type="entry name" value="IMIDAZOLE GLYCEROL PHOSPHATE SYNTHASE HISHF"/>
    <property type="match status" value="1"/>
</dbReference>
<keyword evidence="14" id="KW-1185">Reference proteome</keyword>
<evidence type="ECO:0000256" key="3">
    <source>
        <dbReference type="ARBA" id="ARBA00009667"/>
    </source>
</evidence>
<dbReference type="FunFam" id="3.20.20.70:FF:000006">
    <property type="entry name" value="Imidazole glycerol phosphate synthase subunit HisF"/>
    <property type="match status" value="1"/>
</dbReference>
<dbReference type="AlphaFoldDB" id="A0A098S6B1"/>
<dbReference type="InterPro" id="IPR004651">
    <property type="entry name" value="HisF"/>
</dbReference>
<dbReference type="EC" id="4.3.2.10" evidence="11"/>
<comment type="function">
    <text evidence="9 11">IGPS catalyzes the conversion of PRFAR and glutamine to IGP, AICAR and glutamate. The HisF subunit catalyzes the cyclization activity that produces IGP and AICAR from PRFAR using the ammonia provided by the HisH subunit.</text>
</comment>
<dbReference type="InterPro" id="IPR006062">
    <property type="entry name" value="His_biosynth"/>
</dbReference>
<feature type="active site" evidence="11">
    <location>
        <position position="130"/>
    </location>
</feature>
<dbReference type="RefSeq" id="WP_044220387.1">
    <property type="nucleotide sequence ID" value="NZ_JBKAGJ010000012.1"/>
</dbReference>
<dbReference type="OrthoDB" id="9781903at2"/>
<sequence length="251" mass="26991">MLAKRIIPCLDIKDGRTVKGVNFVNLRDAGDPVELGALYSEQGADELVFLDITATHEKRKTLAALAHDIAEHLSIPFTIGGGIKSVEDVDVLLASGADKISINSAAVRNPQLIEDLAKRFGSQFVVVAVDAKSIDGDWFVHLNGGRLATEVRLLDWVKEAEDRGAGEILFTSMNHDGTKNGFANGITARVSETVSIPVIASGGAGNMEHFYDVFTEGKADAGLAASIFHFREIGITDLKSYLRDKGVTVRL</sequence>
<evidence type="ECO:0000256" key="9">
    <source>
        <dbReference type="ARBA" id="ARBA00025475"/>
    </source>
</evidence>
<evidence type="ECO:0000256" key="5">
    <source>
        <dbReference type="ARBA" id="ARBA00022490"/>
    </source>
</evidence>
<keyword evidence="6 11" id="KW-0028">Amino-acid biosynthesis</keyword>
<dbReference type="Gene3D" id="3.20.20.70">
    <property type="entry name" value="Aldolase class I"/>
    <property type="match status" value="1"/>
</dbReference>
<dbReference type="UniPathway" id="UPA00031">
    <property type="reaction ID" value="UER00010"/>
</dbReference>
<evidence type="ECO:0000256" key="11">
    <source>
        <dbReference type="HAMAP-Rule" id="MF_01013"/>
    </source>
</evidence>
<evidence type="ECO:0000256" key="8">
    <source>
        <dbReference type="ARBA" id="ARBA00023239"/>
    </source>
</evidence>
<evidence type="ECO:0000256" key="1">
    <source>
        <dbReference type="ARBA" id="ARBA00004496"/>
    </source>
</evidence>
<comment type="similarity">
    <text evidence="3 11 12">Belongs to the HisA/HisF family.</text>
</comment>
<comment type="subunit">
    <text evidence="4 11">Heterodimer of HisH and HisF.</text>
</comment>
<keyword evidence="5 11" id="KW-0963">Cytoplasm</keyword>
<organism evidence="13 14">
    <name type="scientific">Phaeodactylibacter xiamenensis</name>
    <dbReference type="NCBI Taxonomy" id="1524460"/>
    <lineage>
        <taxon>Bacteria</taxon>
        <taxon>Pseudomonadati</taxon>
        <taxon>Bacteroidota</taxon>
        <taxon>Saprospiria</taxon>
        <taxon>Saprospirales</taxon>
        <taxon>Haliscomenobacteraceae</taxon>
        <taxon>Phaeodactylibacter</taxon>
    </lineage>
</organism>
<evidence type="ECO:0000313" key="13">
    <source>
        <dbReference type="EMBL" id="KGE87849.1"/>
    </source>
</evidence>
<dbReference type="NCBIfam" id="TIGR00735">
    <property type="entry name" value="hisF"/>
    <property type="match status" value="1"/>
</dbReference>
<dbReference type="GO" id="GO:0016829">
    <property type="term" value="F:lyase activity"/>
    <property type="evidence" value="ECO:0007669"/>
    <property type="project" value="UniProtKB-KW"/>
</dbReference>
<dbReference type="Pfam" id="PF00977">
    <property type="entry name" value="His_biosynth"/>
    <property type="match status" value="1"/>
</dbReference>
<reference evidence="13 14" key="1">
    <citation type="journal article" date="2014" name="Int. J. Syst. Evol. Microbiol.">
        <title>Phaeodactylibacter xiamenensis gen. nov., sp. nov., a member of the family Saprospiraceae isolated from the marine alga Phaeodactylum tricornutum.</title>
        <authorList>
            <person name="Chen Z.Jr."/>
            <person name="Lei X."/>
            <person name="Lai Q."/>
            <person name="Li Y."/>
            <person name="Zhang B."/>
            <person name="Zhang J."/>
            <person name="Zhang H."/>
            <person name="Yang L."/>
            <person name="Zheng W."/>
            <person name="Tian Y."/>
            <person name="Yu Z."/>
            <person name="Xu H.Jr."/>
            <person name="Zheng T."/>
        </authorList>
    </citation>
    <scope>NUCLEOTIDE SEQUENCE [LARGE SCALE GENOMIC DNA]</scope>
    <source>
        <strain evidence="13 14">KD52</strain>
    </source>
</reference>
<evidence type="ECO:0000256" key="2">
    <source>
        <dbReference type="ARBA" id="ARBA00005091"/>
    </source>
</evidence>
<evidence type="ECO:0000256" key="4">
    <source>
        <dbReference type="ARBA" id="ARBA00011152"/>
    </source>
</evidence>
<evidence type="ECO:0000256" key="7">
    <source>
        <dbReference type="ARBA" id="ARBA00023102"/>
    </source>
</evidence>
<dbReference type="STRING" id="1524460.IX84_12005"/>
<evidence type="ECO:0000256" key="10">
    <source>
        <dbReference type="ARBA" id="ARBA00047838"/>
    </source>
</evidence>
<comment type="pathway">
    <text evidence="2 11">Amino-acid biosynthesis; L-histidine biosynthesis; L-histidine from 5-phospho-alpha-D-ribose 1-diphosphate: step 5/9.</text>
</comment>
<comment type="catalytic activity">
    <reaction evidence="10 11">
        <text>5-[(5-phospho-1-deoxy-D-ribulos-1-ylimino)methylamino]-1-(5-phospho-beta-D-ribosyl)imidazole-4-carboxamide + L-glutamine = D-erythro-1-(imidazol-4-yl)glycerol 3-phosphate + 5-amino-1-(5-phospho-beta-D-ribosyl)imidazole-4-carboxamide + L-glutamate + H(+)</text>
        <dbReference type="Rhea" id="RHEA:24793"/>
        <dbReference type="ChEBI" id="CHEBI:15378"/>
        <dbReference type="ChEBI" id="CHEBI:29985"/>
        <dbReference type="ChEBI" id="CHEBI:58278"/>
        <dbReference type="ChEBI" id="CHEBI:58359"/>
        <dbReference type="ChEBI" id="CHEBI:58475"/>
        <dbReference type="ChEBI" id="CHEBI:58525"/>
        <dbReference type="EC" id="4.3.2.10"/>
    </reaction>
</comment>
<feature type="active site" evidence="11">
    <location>
        <position position="11"/>
    </location>
</feature>
<keyword evidence="7 11" id="KW-0368">Histidine biosynthesis</keyword>
<dbReference type="InterPro" id="IPR011060">
    <property type="entry name" value="RibuloseP-bd_barrel"/>
</dbReference>
<dbReference type="GO" id="GO:0005737">
    <property type="term" value="C:cytoplasm"/>
    <property type="evidence" value="ECO:0007669"/>
    <property type="project" value="UniProtKB-SubCell"/>
</dbReference>
<dbReference type="CDD" id="cd04731">
    <property type="entry name" value="HisF"/>
    <property type="match status" value="1"/>
</dbReference>
<dbReference type="InterPro" id="IPR013785">
    <property type="entry name" value="Aldolase_TIM"/>
</dbReference>
<dbReference type="EMBL" id="JPOS01000029">
    <property type="protein sequence ID" value="KGE87849.1"/>
    <property type="molecule type" value="Genomic_DNA"/>
</dbReference>
<protein>
    <recommendedName>
        <fullName evidence="11">Imidazole glycerol phosphate synthase subunit HisF</fullName>
        <ecNumber evidence="11">4.3.2.10</ecNumber>
    </recommendedName>
    <alternativeName>
        <fullName evidence="11">IGP synthase cyclase subunit</fullName>
    </alternativeName>
    <alternativeName>
        <fullName evidence="11">IGP synthase subunit HisF</fullName>
    </alternativeName>
    <alternativeName>
        <fullName evidence="11">ImGP synthase subunit HisF</fullName>
        <shortName evidence="11">IGPS subunit HisF</shortName>
    </alternativeName>
</protein>
<dbReference type="Proteomes" id="UP000029736">
    <property type="component" value="Unassembled WGS sequence"/>
</dbReference>
<comment type="caution">
    <text evidence="13">The sequence shown here is derived from an EMBL/GenBank/DDBJ whole genome shotgun (WGS) entry which is preliminary data.</text>
</comment>
<evidence type="ECO:0000256" key="6">
    <source>
        <dbReference type="ARBA" id="ARBA00022605"/>
    </source>
</evidence>
<evidence type="ECO:0000256" key="12">
    <source>
        <dbReference type="RuleBase" id="RU003657"/>
    </source>
</evidence>
<dbReference type="SUPFAM" id="SSF51366">
    <property type="entry name" value="Ribulose-phoshate binding barrel"/>
    <property type="match status" value="1"/>
</dbReference>
<dbReference type="InterPro" id="IPR050064">
    <property type="entry name" value="IGPS_HisA/HisF"/>
</dbReference>
<name>A0A098S6B1_9BACT</name>
<comment type="subcellular location">
    <subcellularLocation>
        <location evidence="1 11">Cytoplasm</location>
    </subcellularLocation>
</comment>
<proteinExistence type="inferred from homology"/>
<dbReference type="HAMAP" id="MF_01013">
    <property type="entry name" value="HisF"/>
    <property type="match status" value="1"/>
</dbReference>
<dbReference type="GO" id="GO:0000105">
    <property type="term" value="P:L-histidine biosynthetic process"/>
    <property type="evidence" value="ECO:0007669"/>
    <property type="project" value="UniProtKB-UniRule"/>
</dbReference>
<gene>
    <name evidence="11" type="primary">hisF</name>
    <name evidence="13" type="ORF">IX84_12005</name>
</gene>
<accession>A0A098S6B1</accession>